<reference evidence="2 4" key="2">
    <citation type="submission" date="2020-02" db="EMBL/GenBank/DDBJ databases">
        <title>The WGS of Modestobacter muralis DSM 100205.</title>
        <authorList>
            <person name="Jiang Z."/>
        </authorList>
    </citation>
    <scope>NUCLEOTIDE SEQUENCE [LARGE SCALE GENOMIC DNA]</scope>
    <source>
        <strain evidence="2 4">DSM 100205</strain>
    </source>
</reference>
<keyword evidence="3" id="KW-1185">Reference proteome</keyword>
<sequence length="166" mass="18142">MPGWLTVAEGARRVPYVRSRVWRALAVLQPYCAVCDVSYVVDGAATKQGTEFVCVPGRLDDQSPPGGAPRGRIVEWKPEHRVATRLELTPEVWVTTIELADAPDESTDVSITLTHEPLAGGLLRRRRQRKTVRKVAQGTIESELDKVADHVCQAEQSPDSADGSSA</sequence>
<dbReference type="Gene3D" id="3.30.530.20">
    <property type="match status" value="1"/>
</dbReference>
<proteinExistence type="predicted"/>
<dbReference type="SUPFAM" id="SSF55961">
    <property type="entry name" value="Bet v1-like"/>
    <property type="match status" value="1"/>
</dbReference>
<dbReference type="AlphaFoldDB" id="A0A6P0EVQ6"/>
<dbReference type="InterPro" id="IPR023393">
    <property type="entry name" value="START-like_dom_sf"/>
</dbReference>
<evidence type="ECO:0000313" key="3">
    <source>
        <dbReference type="Proteomes" id="UP000468828"/>
    </source>
</evidence>
<evidence type="ECO:0000313" key="1">
    <source>
        <dbReference type="EMBL" id="NEK93368.1"/>
    </source>
</evidence>
<gene>
    <name evidence="2" type="ORF">G3R41_04130</name>
    <name evidence="1" type="ORF">GCU67_04130</name>
</gene>
<dbReference type="Proteomes" id="UP000471152">
    <property type="component" value="Unassembled WGS sequence"/>
</dbReference>
<dbReference type="EMBL" id="JAAGWB010000013">
    <property type="protein sequence ID" value="NEN50135.1"/>
    <property type="molecule type" value="Genomic_DNA"/>
</dbReference>
<organism evidence="1 3">
    <name type="scientific">Modestobacter muralis</name>
    <dbReference type="NCBI Taxonomy" id="1608614"/>
    <lineage>
        <taxon>Bacteria</taxon>
        <taxon>Bacillati</taxon>
        <taxon>Actinomycetota</taxon>
        <taxon>Actinomycetes</taxon>
        <taxon>Geodermatophilales</taxon>
        <taxon>Geodermatophilaceae</taxon>
        <taxon>Modestobacter</taxon>
    </lineage>
</organism>
<reference evidence="1 3" key="1">
    <citation type="submission" date="2020-01" db="EMBL/GenBank/DDBJ databases">
        <title>the WGS Modestobacter muralis CPCC 204518.</title>
        <authorList>
            <person name="Jiang Z."/>
        </authorList>
    </citation>
    <scope>NUCLEOTIDE SEQUENCE [LARGE SCALE GENOMIC DNA]</scope>
    <source>
        <strain evidence="1 3">DSM 100205</strain>
    </source>
</reference>
<dbReference type="Proteomes" id="UP000468828">
    <property type="component" value="Unassembled WGS sequence"/>
</dbReference>
<evidence type="ECO:0000313" key="2">
    <source>
        <dbReference type="EMBL" id="NEN50135.1"/>
    </source>
</evidence>
<dbReference type="EMBL" id="JAAGWH010000013">
    <property type="protein sequence ID" value="NEK93368.1"/>
    <property type="molecule type" value="Genomic_DNA"/>
</dbReference>
<evidence type="ECO:0000313" key="4">
    <source>
        <dbReference type="Proteomes" id="UP000471152"/>
    </source>
</evidence>
<protein>
    <submittedName>
        <fullName evidence="1">SRPBCC family protein</fullName>
    </submittedName>
</protein>
<comment type="caution">
    <text evidence="1">The sequence shown here is derived from an EMBL/GenBank/DDBJ whole genome shotgun (WGS) entry which is preliminary data.</text>
</comment>
<name>A0A6P0EVQ6_9ACTN</name>
<accession>A0A6P0EVQ6</accession>